<reference evidence="3" key="1">
    <citation type="journal article" date="2014" name="Nat. Commun.">
        <title>The emerging biofuel crop Camelina sativa retains a highly undifferentiated hexaploid genome structure.</title>
        <authorList>
            <person name="Kagale S."/>
            <person name="Koh C."/>
            <person name="Nixon J."/>
            <person name="Bollina V."/>
            <person name="Clarke W.E."/>
            <person name="Tuteja R."/>
            <person name="Spillane C."/>
            <person name="Robinson S.J."/>
            <person name="Links M.G."/>
            <person name="Clarke C."/>
            <person name="Higgins E.E."/>
            <person name="Huebert T."/>
            <person name="Sharpe A.G."/>
            <person name="Parkin I.A."/>
        </authorList>
    </citation>
    <scope>NUCLEOTIDE SEQUENCE [LARGE SCALE GENOMIC DNA]</scope>
    <source>
        <strain evidence="3">cv. DH55</strain>
    </source>
</reference>
<dbReference type="RefSeq" id="XP_010510482.1">
    <property type="nucleotide sequence ID" value="XM_010512180.1"/>
</dbReference>
<name>A0ABM0Z4X8_CAMSA</name>
<dbReference type="GeneID" id="104786732"/>
<dbReference type="InterPro" id="IPR006652">
    <property type="entry name" value="Kelch_1"/>
</dbReference>
<keyword evidence="3" id="KW-1185">Reference proteome</keyword>
<dbReference type="InterPro" id="IPR015915">
    <property type="entry name" value="Kelch-typ_b-propeller"/>
</dbReference>
<accession>A0ABM0Z4X8</accession>
<evidence type="ECO:0000313" key="4">
    <source>
        <dbReference type="RefSeq" id="XP_010510482.1"/>
    </source>
</evidence>
<organism evidence="3 4">
    <name type="scientific">Camelina sativa</name>
    <name type="common">False flax</name>
    <name type="synonym">Myagrum sativum</name>
    <dbReference type="NCBI Taxonomy" id="90675"/>
    <lineage>
        <taxon>Eukaryota</taxon>
        <taxon>Viridiplantae</taxon>
        <taxon>Streptophyta</taxon>
        <taxon>Embryophyta</taxon>
        <taxon>Tracheophyta</taxon>
        <taxon>Spermatophyta</taxon>
        <taxon>Magnoliopsida</taxon>
        <taxon>eudicotyledons</taxon>
        <taxon>Gunneridae</taxon>
        <taxon>Pentapetalae</taxon>
        <taxon>rosids</taxon>
        <taxon>malvids</taxon>
        <taxon>Brassicales</taxon>
        <taxon>Brassicaceae</taxon>
        <taxon>Camelineae</taxon>
        <taxon>Camelina</taxon>
    </lineage>
</organism>
<dbReference type="Gene3D" id="2.120.10.80">
    <property type="entry name" value="Kelch-type beta propeller"/>
    <property type="match status" value="1"/>
</dbReference>
<feature type="region of interest" description="Disordered" evidence="1">
    <location>
        <begin position="1"/>
        <end position="47"/>
    </location>
</feature>
<sequence length="408" mass="46465">MALISETSDDVSNGSDPNKNPEDLHKKPQEEEEENQNEKPKEEEQVENLAPIRRRHIPLILIERTVALIRICHYPRLSLLSRTFLNVISSEHLFVTRSLLGLTEPVLYALITLPPFTAPSWFILHRSNMSLRLSRISSLPPMSPGCTAVTIGHKIYVMGGRNGLNQPVNTVIVIDCRFHKWENLQSMKRERCFAASGVIDGKIYVVGGRKKRYEDWVEVFDVENGVWETVPGLCCYLASSSGVFPIHVVLDNKIYILDGQHCLAYDPRLRRWDNWGPESPQRHYWYTCSCVVDDLLYTIVPQWYLAGSLIVVYDPRDMVWRPVKGVDHLPSFFYVESKMSSFGGKLVLLGWHESQNSCGHDSEKIVVCVEVALGRSEDGDIWGKVESTSPVHSSFRWPSIDISRTVTV</sequence>
<dbReference type="PANTHER" id="PTHR24414">
    <property type="entry name" value="F-BOX/KELCH-REPEAT PROTEIN SKIP4"/>
    <property type="match status" value="1"/>
</dbReference>
<dbReference type="InterPro" id="IPR050354">
    <property type="entry name" value="F-box/kelch-repeat_ARATH"/>
</dbReference>
<reference evidence="4" key="2">
    <citation type="submission" date="2025-08" db="UniProtKB">
        <authorList>
            <consortium name="RefSeq"/>
        </authorList>
    </citation>
    <scope>IDENTIFICATION</scope>
    <source>
        <tissue evidence="4">Leaf</tissue>
    </source>
</reference>
<dbReference type="InterPro" id="IPR057499">
    <property type="entry name" value="Kelch_FKB95"/>
</dbReference>
<feature type="compositionally biased region" description="Basic and acidic residues" evidence="1">
    <location>
        <begin position="19"/>
        <end position="29"/>
    </location>
</feature>
<dbReference type="Pfam" id="PF25210">
    <property type="entry name" value="Kelch_FKB95"/>
    <property type="match status" value="1"/>
</dbReference>
<dbReference type="SUPFAM" id="SSF117281">
    <property type="entry name" value="Kelch motif"/>
    <property type="match status" value="1"/>
</dbReference>
<evidence type="ECO:0000256" key="1">
    <source>
        <dbReference type="SAM" id="MobiDB-lite"/>
    </source>
</evidence>
<dbReference type="PANTHER" id="PTHR24414:SF65">
    <property type="entry name" value="F-BOX DOMAIN-CONTAINING PROTEIN"/>
    <property type="match status" value="1"/>
</dbReference>
<feature type="domain" description="FKB95-like N-terminal Kelch" evidence="2">
    <location>
        <begin position="121"/>
        <end position="391"/>
    </location>
</feature>
<proteinExistence type="predicted"/>
<protein>
    <submittedName>
        <fullName evidence="4">F-box/kelch-repeat protein At2g29800 isoform X1</fullName>
    </submittedName>
</protein>
<evidence type="ECO:0000259" key="2">
    <source>
        <dbReference type="Pfam" id="PF25210"/>
    </source>
</evidence>
<dbReference type="SMART" id="SM00612">
    <property type="entry name" value="Kelch"/>
    <property type="match status" value="2"/>
</dbReference>
<dbReference type="Proteomes" id="UP000694864">
    <property type="component" value="Chromosome 5"/>
</dbReference>
<gene>
    <name evidence="4" type="primary">LOC104786732</name>
</gene>
<evidence type="ECO:0000313" key="3">
    <source>
        <dbReference type="Proteomes" id="UP000694864"/>
    </source>
</evidence>